<comment type="pathway">
    <text evidence="2 18">Energy metabolism; oxidative phosphorylation.</text>
</comment>
<dbReference type="GO" id="GO:0022904">
    <property type="term" value="P:respiratory electron transport chain"/>
    <property type="evidence" value="ECO:0007669"/>
    <property type="project" value="TreeGrafter"/>
</dbReference>
<organism evidence="21 22">
    <name type="scientific">Nonomuraea pusilla</name>
    <dbReference type="NCBI Taxonomy" id="46177"/>
    <lineage>
        <taxon>Bacteria</taxon>
        <taxon>Bacillati</taxon>
        <taxon>Actinomycetota</taxon>
        <taxon>Actinomycetes</taxon>
        <taxon>Streptosporangiales</taxon>
        <taxon>Streptosporangiaceae</taxon>
        <taxon>Nonomuraea</taxon>
    </lineage>
</organism>
<dbReference type="Gene3D" id="1.10.287.70">
    <property type="match status" value="1"/>
</dbReference>
<dbReference type="NCBIfam" id="TIGR02891">
    <property type="entry name" value="CtaD_CoxA"/>
    <property type="match status" value="1"/>
</dbReference>
<dbReference type="GO" id="GO:0006119">
    <property type="term" value="P:oxidative phosphorylation"/>
    <property type="evidence" value="ECO:0007669"/>
    <property type="project" value="UniProtKB-UniPathway"/>
</dbReference>
<dbReference type="EC" id="7.1.1.9" evidence="18"/>
<dbReference type="OrthoDB" id="9803294at2"/>
<feature type="transmembrane region" description="Helical" evidence="18">
    <location>
        <begin position="454"/>
        <end position="476"/>
    </location>
</feature>
<feature type="transmembrane region" description="Helical" evidence="18">
    <location>
        <begin position="383"/>
        <end position="408"/>
    </location>
</feature>
<dbReference type="InterPro" id="IPR014241">
    <property type="entry name" value="Cyt_c_oxidase_su1_bac"/>
</dbReference>
<evidence type="ECO:0000256" key="10">
    <source>
        <dbReference type="ARBA" id="ARBA00022982"/>
    </source>
</evidence>
<keyword evidence="9" id="KW-1278">Translocase</keyword>
<dbReference type="PRINTS" id="PR01165">
    <property type="entry name" value="CYCOXIDASEI"/>
</dbReference>
<evidence type="ECO:0000256" key="2">
    <source>
        <dbReference type="ARBA" id="ARBA00004673"/>
    </source>
</evidence>
<dbReference type="GO" id="GO:0005886">
    <property type="term" value="C:plasma membrane"/>
    <property type="evidence" value="ECO:0007669"/>
    <property type="project" value="UniProtKB-SubCell"/>
</dbReference>
<comment type="catalytic activity">
    <reaction evidence="16 18">
        <text>4 Fe(II)-[cytochrome c] + O2 + 8 H(+)(in) = 4 Fe(III)-[cytochrome c] + 2 H2O + 4 H(+)(out)</text>
        <dbReference type="Rhea" id="RHEA:11436"/>
        <dbReference type="Rhea" id="RHEA-COMP:10350"/>
        <dbReference type="Rhea" id="RHEA-COMP:14399"/>
        <dbReference type="ChEBI" id="CHEBI:15377"/>
        <dbReference type="ChEBI" id="CHEBI:15378"/>
        <dbReference type="ChEBI" id="CHEBI:15379"/>
        <dbReference type="ChEBI" id="CHEBI:29033"/>
        <dbReference type="ChEBI" id="CHEBI:29034"/>
        <dbReference type="EC" id="7.1.1.9"/>
    </reaction>
</comment>
<dbReference type="InterPro" id="IPR023615">
    <property type="entry name" value="Cyt_c_Oxase_su1_BS"/>
</dbReference>
<evidence type="ECO:0000313" key="21">
    <source>
        <dbReference type="EMBL" id="SEK55868.1"/>
    </source>
</evidence>
<feature type="transmembrane region" description="Helical" evidence="18">
    <location>
        <begin position="634"/>
        <end position="651"/>
    </location>
</feature>
<dbReference type="PANTHER" id="PTHR10422:SF18">
    <property type="entry name" value="CYTOCHROME C OXIDASE SUBUNIT 1"/>
    <property type="match status" value="1"/>
</dbReference>
<gene>
    <name evidence="21" type="ORF">SAMN05660976_00646</name>
</gene>
<feature type="transmembrane region" description="Helical" evidence="18">
    <location>
        <begin position="227"/>
        <end position="248"/>
    </location>
</feature>
<keyword evidence="5 17" id="KW-0349">Heme</keyword>
<protein>
    <recommendedName>
        <fullName evidence="18">Cytochrome c oxidase subunit 1</fullName>
        <ecNumber evidence="18">7.1.1.9</ecNumber>
    </recommendedName>
</protein>
<reference evidence="21 22" key="1">
    <citation type="submission" date="2016-10" db="EMBL/GenBank/DDBJ databases">
        <authorList>
            <person name="de Groot N.N."/>
        </authorList>
    </citation>
    <scope>NUCLEOTIDE SEQUENCE [LARGE SCALE GENOMIC DNA]</scope>
    <source>
        <strain evidence="21 22">DSM 43357</strain>
    </source>
</reference>
<sequence>MDIEVDDKVDDEVDDEVDRRGVPHAEAANDAAERLAGARVAARWPESHGLRGWFTTVDHKRIGRRYMVTAALYFVLAGLDALVMRTQLAVPDAKVVSPAAYDQLFTVHGTAMIFLFATPMLFGFGNFLFPLMLGTRDMAFPRLNAFGYWVFAAAGVLMFSSLLFRAAPNGGWFAYVPLTGPAYSPGANLDVYSLGLLFLGVSTTAGAINFISTALKLRAPGMALNRVPVFVWALVVTSFMVVFALPPLNVANALLFLDRRFGTKFFQPAGGGDAVLWQHLFWLFGHPDVYIIVLPALGIVSAVVPVFARRPIAAYNLIVLATVATGIISFGVWVHHMFAVGLPQLSLTFFSAASIVITIPAGIQMFSWLATLLMGRLVVGVPLMWVAGFIVLFVLGGVTGVMFAVVAFDQQVTDSYFVVAHFHYVLVGGAVFPIVAGLFHWWPKFTGRMTSERAGRWSFWTSFAGFNLAFFPMHVSGLLGMPRRVYTFSSGLGWDAWNLLSTVGAYVFGVGLLIALGTFVHSLRRGRPAPPDPWGGDTLEWATASPPKPYNFAVVPAVHSLHPLWDRRSLASFTEGGRAEDRVLAGGHEVLRTTELDGEAERALEMPEDSVVPLVAAATLFVAVLALLLGGGAVAVVAAAVFAVTIAWWLWPWDRPSGGRTGPEEREPAAAGGTGGGPA</sequence>
<proteinExistence type="inferred from homology"/>
<evidence type="ECO:0000256" key="12">
    <source>
        <dbReference type="ARBA" id="ARBA00023004"/>
    </source>
</evidence>
<dbReference type="InterPro" id="IPR023616">
    <property type="entry name" value="Cyt_c_oxase-like_su1_dom"/>
</dbReference>
<feature type="transmembrane region" description="Helical" evidence="18">
    <location>
        <begin position="315"/>
        <end position="335"/>
    </location>
</feature>
<name>A0A1H7I0F1_9ACTN</name>
<feature type="region of interest" description="Disordered" evidence="19">
    <location>
        <begin position="658"/>
        <end position="679"/>
    </location>
</feature>
<evidence type="ECO:0000256" key="13">
    <source>
        <dbReference type="ARBA" id="ARBA00023008"/>
    </source>
</evidence>
<evidence type="ECO:0000256" key="9">
    <source>
        <dbReference type="ARBA" id="ARBA00022967"/>
    </source>
</evidence>
<feature type="transmembrane region" description="Helical" evidence="18">
    <location>
        <begin position="347"/>
        <end position="371"/>
    </location>
</feature>
<feature type="transmembrane region" description="Helical" evidence="18">
    <location>
        <begin position="420"/>
        <end position="442"/>
    </location>
</feature>
<evidence type="ECO:0000259" key="20">
    <source>
        <dbReference type="PROSITE" id="PS50855"/>
    </source>
</evidence>
<dbReference type="Proteomes" id="UP000198953">
    <property type="component" value="Unassembled WGS sequence"/>
</dbReference>
<dbReference type="PROSITE" id="PS50855">
    <property type="entry name" value="COX1"/>
    <property type="match status" value="1"/>
</dbReference>
<accession>A0A1H7I0F1</accession>
<keyword evidence="18" id="KW-1003">Cell membrane</keyword>
<dbReference type="GO" id="GO:0020037">
    <property type="term" value="F:heme binding"/>
    <property type="evidence" value="ECO:0007669"/>
    <property type="project" value="InterPro"/>
</dbReference>
<evidence type="ECO:0000256" key="18">
    <source>
        <dbReference type="RuleBase" id="RU363061"/>
    </source>
</evidence>
<evidence type="ECO:0000256" key="7">
    <source>
        <dbReference type="ARBA" id="ARBA00022692"/>
    </source>
</evidence>
<dbReference type="SUPFAM" id="SSF81442">
    <property type="entry name" value="Cytochrome c oxidase subunit I-like"/>
    <property type="match status" value="1"/>
</dbReference>
<feature type="region of interest" description="Disordered" evidence="19">
    <location>
        <begin position="1"/>
        <end position="24"/>
    </location>
</feature>
<evidence type="ECO:0000256" key="1">
    <source>
        <dbReference type="ARBA" id="ARBA00004141"/>
    </source>
</evidence>
<keyword evidence="4 17" id="KW-0813">Transport</keyword>
<keyword evidence="14 18" id="KW-0472">Membrane</keyword>
<evidence type="ECO:0000256" key="4">
    <source>
        <dbReference type="ARBA" id="ARBA00022448"/>
    </source>
</evidence>
<dbReference type="UniPathway" id="UPA00705"/>
<evidence type="ECO:0000256" key="16">
    <source>
        <dbReference type="ARBA" id="ARBA00047816"/>
    </source>
</evidence>
<keyword evidence="22" id="KW-1185">Reference proteome</keyword>
<feature type="transmembrane region" description="Helical" evidence="18">
    <location>
        <begin position="496"/>
        <end position="520"/>
    </location>
</feature>
<dbReference type="PROSITE" id="PS00077">
    <property type="entry name" value="COX1_CUB"/>
    <property type="match status" value="1"/>
</dbReference>
<evidence type="ECO:0000256" key="15">
    <source>
        <dbReference type="ARBA" id="ARBA00025218"/>
    </source>
</evidence>
<dbReference type="PANTHER" id="PTHR10422">
    <property type="entry name" value="CYTOCHROME C OXIDASE SUBUNIT 1"/>
    <property type="match status" value="1"/>
</dbReference>
<dbReference type="AlphaFoldDB" id="A0A1H7I0F1"/>
<comment type="subcellular location">
    <subcellularLocation>
        <location evidence="18">Cell membrane</location>
        <topology evidence="18">Multi-pass membrane protein</topology>
    </subcellularLocation>
    <subcellularLocation>
        <location evidence="1">Membrane</location>
        <topology evidence="1">Multi-pass membrane protein</topology>
    </subcellularLocation>
</comment>
<dbReference type="GO" id="GO:0046872">
    <property type="term" value="F:metal ion binding"/>
    <property type="evidence" value="ECO:0007669"/>
    <property type="project" value="UniProtKB-KW"/>
</dbReference>
<dbReference type="STRING" id="46177.SAMN05660976_00646"/>
<evidence type="ECO:0000256" key="11">
    <source>
        <dbReference type="ARBA" id="ARBA00022989"/>
    </source>
</evidence>
<dbReference type="GO" id="GO:0004129">
    <property type="term" value="F:cytochrome-c oxidase activity"/>
    <property type="evidence" value="ECO:0007669"/>
    <property type="project" value="UniProtKB-EC"/>
</dbReference>
<keyword evidence="11 18" id="KW-1133">Transmembrane helix</keyword>
<feature type="transmembrane region" description="Helical" evidence="18">
    <location>
        <begin position="289"/>
        <end position="308"/>
    </location>
</feature>
<keyword evidence="10 17" id="KW-0249">Electron transport</keyword>
<keyword evidence="6 17" id="KW-0679">Respiratory chain</keyword>
<evidence type="ECO:0000256" key="8">
    <source>
        <dbReference type="ARBA" id="ARBA00022723"/>
    </source>
</evidence>
<dbReference type="Gene3D" id="1.20.210.10">
    <property type="entry name" value="Cytochrome c oxidase-like, subunit I domain"/>
    <property type="match status" value="1"/>
</dbReference>
<feature type="transmembrane region" description="Helical" evidence="18">
    <location>
        <begin position="145"/>
        <end position="167"/>
    </location>
</feature>
<dbReference type="GO" id="GO:0015990">
    <property type="term" value="P:electron transport coupled proton transport"/>
    <property type="evidence" value="ECO:0007669"/>
    <property type="project" value="InterPro"/>
</dbReference>
<evidence type="ECO:0000256" key="6">
    <source>
        <dbReference type="ARBA" id="ARBA00022660"/>
    </source>
</evidence>
<feature type="transmembrane region" description="Helical" evidence="18">
    <location>
        <begin position="70"/>
        <end position="90"/>
    </location>
</feature>
<feature type="transmembrane region" description="Helical" evidence="18">
    <location>
        <begin position="191"/>
        <end position="215"/>
    </location>
</feature>
<dbReference type="InterPro" id="IPR036927">
    <property type="entry name" value="Cyt_c_oxase-like_su1_sf"/>
</dbReference>
<feature type="transmembrane region" description="Helical" evidence="18">
    <location>
        <begin position="110"/>
        <end position="133"/>
    </location>
</feature>
<evidence type="ECO:0000256" key="3">
    <source>
        <dbReference type="ARBA" id="ARBA00009578"/>
    </source>
</evidence>
<feature type="domain" description="Cytochrome oxidase subunit I profile" evidence="20">
    <location>
        <begin position="53"/>
        <end position="559"/>
    </location>
</feature>
<evidence type="ECO:0000313" key="22">
    <source>
        <dbReference type="Proteomes" id="UP000198953"/>
    </source>
</evidence>
<feature type="compositionally biased region" description="Acidic residues" evidence="19">
    <location>
        <begin position="1"/>
        <end position="16"/>
    </location>
</feature>
<evidence type="ECO:0000256" key="19">
    <source>
        <dbReference type="SAM" id="MobiDB-lite"/>
    </source>
</evidence>
<keyword evidence="13 18" id="KW-0186">Copper</keyword>
<keyword evidence="7 17" id="KW-0812">Transmembrane</keyword>
<evidence type="ECO:0000256" key="14">
    <source>
        <dbReference type="ARBA" id="ARBA00023136"/>
    </source>
</evidence>
<evidence type="ECO:0000256" key="5">
    <source>
        <dbReference type="ARBA" id="ARBA00022617"/>
    </source>
</evidence>
<dbReference type="RefSeq" id="WP_091098145.1">
    <property type="nucleotide sequence ID" value="NZ_FOBF01000002.1"/>
</dbReference>
<dbReference type="Pfam" id="PF00115">
    <property type="entry name" value="COX1"/>
    <property type="match status" value="1"/>
</dbReference>
<dbReference type="EMBL" id="FOBF01000002">
    <property type="protein sequence ID" value="SEK55868.1"/>
    <property type="molecule type" value="Genomic_DNA"/>
</dbReference>
<comment type="function">
    <text evidence="15 18">Cytochrome c oxidase is the component of the respiratory chain that catalyzes the reduction of oxygen to water. Subunits 1-3 form the functional core of the enzyme complex. CO I is the catalytic subunit of the enzyme. Electrons originating in cytochrome c are transferred via the copper A center of subunit 2 and heme A of subunit 1 to the bimetallic center formed by heme A3 and copper B.</text>
</comment>
<keyword evidence="8 18" id="KW-0479">Metal-binding</keyword>
<keyword evidence="12 18" id="KW-0408">Iron</keyword>
<comment type="similarity">
    <text evidence="3 17">Belongs to the heme-copper respiratory oxidase family.</text>
</comment>
<dbReference type="InterPro" id="IPR000883">
    <property type="entry name" value="Cyt_C_Oxase_1"/>
</dbReference>
<evidence type="ECO:0000256" key="17">
    <source>
        <dbReference type="RuleBase" id="RU000370"/>
    </source>
</evidence>